<evidence type="ECO:0000313" key="1">
    <source>
        <dbReference type="EMBL" id="PKY48373.1"/>
    </source>
</evidence>
<proteinExistence type="predicted"/>
<name>A0A2I1GP05_9GLOM</name>
<dbReference type="EMBL" id="LLXI01000635">
    <property type="protein sequence ID" value="PKY48373.1"/>
    <property type="molecule type" value="Genomic_DNA"/>
</dbReference>
<accession>A0A2I1GP05</accession>
<evidence type="ECO:0000313" key="2">
    <source>
        <dbReference type="Proteomes" id="UP000234323"/>
    </source>
</evidence>
<dbReference type="VEuPathDB" id="FungiDB:FUN_013391"/>
<sequence>MYSNLFVRKQTGNKSEAIGYILQKKVYKPVLQKKNDKQSLLQKFAQVWVNMGKGDVTLFELGHVEYNNELHNGKSNTRWRYGIYVGRDCIRFYGLLDLQLFMETNTNGDRDILTLPKVSSGHKGDEMGLSSDGRECFVLEISFASYDQDRRKMAEDFYKLL</sequence>
<gene>
    <name evidence="1" type="ORF">RhiirA4_544572</name>
</gene>
<comment type="caution">
    <text evidence="1">The sequence shown here is derived from an EMBL/GenBank/DDBJ whole genome shotgun (WGS) entry which is preliminary data.</text>
</comment>
<keyword evidence="2" id="KW-1185">Reference proteome</keyword>
<dbReference type="AlphaFoldDB" id="A0A2I1GP05"/>
<reference evidence="1 2" key="1">
    <citation type="submission" date="2015-10" db="EMBL/GenBank/DDBJ databases">
        <title>Genome analyses suggest a sexual origin of heterokaryosis in a supposedly ancient asexual fungus.</title>
        <authorList>
            <person name="Ropars J."/>
            <person name="Sedzielewska K."/>
            <person name="Noel J."/>
            <person name="Charron P."/>
            <person name="Farinelli L."/>
            <person name="Marton T."/>
            <person name="Kruger M."/>
            <person name="Pelin A."/>
            <person name="Brachmann A."/>
            <person name="Corradi N."/>
        </authorList>
    </citation>
    <scope>NUCLEOTIDE SEQUENCE [LARGE SCALE GENOMIC DNA]</scope>
    <source>
        <strain evidence="1 2">A4</strain>
    </source>
</reference>
<protein>
    <submittedName>
        <fullName evidence="1">Uncharacterized protein</fullName>
    </submittedName>
</protein>
<organism evidence="1 2">
    <name type="scientific">Rhizophagus irregularis</name>
    <dbReference type="NCBI Taxonomy" id="588596"/>
    <lineage>
        <taxon>Eukaryota</taxon>
        <taxon>Fungi</taxon>
        <taxon>Fungi incertae sedis</taxon>
        <taxon>Mucoromycota</taxon>
        <taxon>Glomeromycotina</taxon>
        <taxon>Glomeromycetes</taxon>
        <taxon>Glomerales</taxon>
        <taxon>Glomeraceae</taxon>
        <taxon>Rhizophagus</taxon>
    </lineage>
</organism>
<dbReference type="VEuPathDB" id="FungiDB:RhiirFUN_020103"/>
<dbReference type="Proteomes" id="UP000234323">
    <property type="component" value="Unassembled WGS sequence"/>
</dbReference>